<keyword evidence="3" id="KW-1185">Reference proteome</keyword>
<protein>
    <submittedName>
        <fullName evidence="2">Uncharacterized protein</fullName>
    </submittedName>
</protein>
<sequence length="444" mass="49043">MAQNLNVTPDVQIEPLRLALDPDALFVPTDCSYPVGCSERRPTMPESPDVARHALPIQPHDHPMAIPRIVERRVRHRHRWDAADMAATNALFWTSHGFDGSEDMMRQSRSFCTRIPHHHRTEILSIDSIKTVIITLQGIQALVVLVRGILALANIGNQPYNATISMSTIFYPLAVIGLLRLFAAPWLTESYTYNEHETYENRGILAQQIMHTPSSDGPSYTAVHSSPDAKNVTSSNASLLPTSSMAIGDPSPDAYVSPSKFCLPTQAVVVIVRCCYVGLLCAILAICVCYMIPYQGVNQLLTQPPSASVLWLLPIMYIVFILVSIILFIIYLIRCGRETTTVIPCLRTWWYRAYTLLLIAAAIALIVLSGVYTRRTSCGQLTLFPAEFDQEVCNGTPMQVDKGMGPFGIVTQAPGLTPETWVLPLKGWCSGTLTGEIFPVESVS</sequence>
<gene>
    <name evidence="2" type="ORF">ABOM_005599</name>
</gene>
<feature type="transmembrane region" description="Helical" evidence="1">
    <location>
        <begin position="267"/>
        <end position="293"/>
    </location>
</feature>
<evidence type="ECO:0000313" key="3">
    <source>
        <dbReference type="Proteomes" id="UP000179179"/>
    </source>
</evidence>
<accession>A0A1F8A0V0</accession>
<reference evidence="2 3" key="1">
    <citation type="journal article" date="2016" name="Genome Biol. Evol.">
        <title>Draft genome sequence of an aflatoxigenic Aspergillus species, A. bombycis.</title>
        <authorList>
            <person name="Moore G.G."/>
            <person name="Mack B.M."/>
            <person name="Beltz S.B."/>
            <person name="Gilbert M.K."/>
        </authorList>
    </citation>
    <scope>NUCLEOTIDE SEQUENCE [LARGE SCALE GENOMIC DNA]</scope>
    <source>
        <strain evidence="3">NRRL 26010</strain>
    </source>
</reference>
<keyword evidence="1" id="KW-0812">Transmembrane</keyword>
<feature type="transmembrane region" description="Helical" evidence="1">
    <location>
        <begin position="162"/>
        <end position="183"/>
    </location>
</feature>
<dbReference type="AlphaFoldDB" id="A0A1F8A0V0"/>
<comment type="caution">
    <text evidence="2">The sequence shown here is derived from an EMBL/GenBank/DDBJ whole genome shotgun (WGS) entry which is preliminary data.</text>
</comment>
<dbReference type="EMBL" id="LYCR01000043">
    <property type="protein sequence ID" value="OGM45341.1"/>
    <property type="molecule type" value="Genomic_DNA"/>
</dbReference>
<dbReference type="OrthoDB" id="4586224at2759"/>
<feature type="transmembrane region" description="Helical" evidence="1">
    <location>
        <begin position="353"/>
        <end position="372"/>
    </location>
</feature>
<evidence type="ECO:0000313" key="2">
    <source>
        <dbReference type="EMBL" id="OGM45341.1"/>
    </source>
</evidence>
<dbReference type="RefSeq" id="XP_022389058.1">
    <property type="nucleotide sequence ID" value="XM_022532728.1"/>
</dbReference>
<feature type="transmembrane region" description="Helical" evidence="1">
    <location>
        <begin position="313"/>
        <end position="333"/>
    </location>
</feature>
<keyword evidence="1" id="KW-0472">Membrane</keyword>
<proteinExistence type="predicted"/>
<organism evidence="2 3">
    <name type="scientific">Aspergillus bombycis</name>
    <dbReference type="NCBI Taxonomy" id="109264"/>
    <lineage>
        <taxon>Eukaryota</taxon>
        <taxon>Fungi</taxon>
        <taxon>Dikarya</taxon>
        <taxon>Ascomycota</taxon>
        <taxon>Pezizomycotina</taxon>
        <taxon>Eurotiomycetes</taxon>
        <taxon>Eurotiomycetidae</taxon>
        <taxon>Eurotiales</taxon>
        <taxon>Aspergillaceae</taxon>
        <taxon>Aspergillus</taxon>
    </lineage>
</organism>
<feature type="transmembrane region" description="Helical" evidence="1">
    <location>
        <begin position="132"/>
        <end position="156"/>
    </location>
</feature>
<evidence type="ECO:0000256" key="1">
    <source>
        <dbReference type="SAM" id="Phobius"/>
    </source>
</evidence>
<keyword evidence="1" id="KW-1133">Transmembrane helix</keyword>
<dbReference type="GeneID" id="34448989"/>
<name>A0A1F8A0V0_9EURO</name>
<dbReference type="Proteomes" id="UP000179179">
    <property type="component" value="Unassembled WGS sequence"/>
</dbReference>